<sequence>MLMICVFPQFSKSNSVAYARFSHYLDVHSLLPLGMRSAIPITRRLGGVERVLGLLSWSTCWNYCFTSKEFNDDQIPCEHGQKYLDDKTWGMVDNHSLPAAFAPDSDSWIASGSQITRINSPTNLSMKKTCVASTDAQEKSNTLKQSKKRKIDSDTMSSITRMVTAEITFNDNVEIFHFPISLGLLSLKNEVAQRFKIKGKRLCLKYVDVENDLILIACDVDLKFAVDTAAINNRINLLLYLLDGNHGICDASSESVADNFMFFGYSSDSESLVVTGSTDTGENSNQSKKRKTVLDLMPPVTGMVTAKITFNGHMKTFQFFVPSGLSNLKNEVARSFKLKDKKLRLKYWDEEYDLILIACDVDLKLAVVTTGSKNSINLICLSD</sequence>
<feature type="domain" description="PB1" evidence="1">
    <location>
        <begin position="162"/>
        <end position="240"/>
    </location>
</feature>
<dbReference type="Pfam" id="PF00564">
    <property type="entry name" value="PB1"/>
    <property type="match status" value="2"/>
</dbReference>
<reference evidence="2 3" key="1">
    <citation type="submission" date="2019-05" db="EMBL/GenBank/DDBJ databases">
        <title>Mikania micrantha, genome provides insights into the molecular mechanism of rapid growth.</title>
        <authorList>
            <person name="Liu B."/>
        </authorList>
    </citation>
    <scope>NUCLEOTIDE SEQUENCE [LARGE SCALE GENOMIC DNA]</scope>
    <source>
        <strain evidence="2">NLD-2019</strain>
        <tissue evidence="2">Leaf</tissue>
    </source>
</reference>
<dbReference type="PANTHER" id="PTHR32002">
    <property type="entry name" value="PROTEIN NLP8"/>
    <property type="match status" value="1"/>
</dbReference>
<name>A0A5N6MNK0_9ASTR</name>
<dbReference type="Gene3D" id="3.10.20.90">
    <property type="entry name" value="Phosphatidylinositol 3-kinase Catalytic Subunit, Chain A, domain 1"/>
    <property type="match status" value="2"/>
</dbReference>
<dbReference type="InterPro" id="IPR045012">
    <property type="entry name" value="NLP"/>
</dbReference>
<dbReference type="Proteomes" id="UP000326396">
    <property type="component" value="Linkage Group LG5"/>
</dbReference>
<accession>A0A5N6MNK0</accession>
<dbReference type="SUPFAM" id="SSF54277">
    <property type="entry name" value="CAD &amp; PB1 domains"/>
    <property type="match status" value="2"/>
</dbReference>
<dbReference type="InterPro" id="IPR000270">
    <property type="entry name" value="PB1_dom"/>
</dbReference>
<dbReference type="OrthoDB" id="6270329at2759"/>
<evidence type="ECO:0000259" key="1">
    <source>
        <dbReference type="PROSITE" id="PS51745"/>
    </source>
</evidence>
<protein>
    <recommendedName>
        <fullName evidence="1">PB1 domain-containing protein</fullName>
    </recommendedName>
</protein>
<dbReference type="CDD" id="cd05992">
    <property type="entry name" value="PB1"/>
    <property type="match status" value="1"/>
</dbReference>
<organism evidence="2 3">
    <name type="scientific">Mikania micrantha</name>
    <name type="common">bitter vine</name>
    <dbReference type="NCBI Taxonomy" id="192012"/>
    <lineage>
        <taxon>Eukaryota</taxon>
        <taxon>Viridiplantae</taxon>
        <taxon>Streptophyta</taxon>
        <taxon>Embryophyta</taxon>
        <taxon>Tracheophyta</taxon>
        <taxon>Spermatophyta</taxon>
        <taxon>Magnoliopsida</taxon>
        <taxon>eudicotyledons</taxon>
        <taxon>Gunneridae</taxon>
        <taxon>Pentapetalae</taxon>
        <taxon>asterids</taxon>
        <taxon>campanulids</taxon>
        <taxon>Asterales</taxon>
        <taxon>Asteraceae</taxon>
        <taxon>Asteroideae</taxon>
        <taxon>Heliantheae alliance</taxon>
        <taxon>Eupatorieae</taxon>
        <taxon>Mikania</taxon>
    </lineage>
</organism>
<dbReference type="EMBL" id="SZYD01000015">
    <property type="protein sequence ID" value="KAD3641698.1"/>
    <property type="molecule type" value="Genomic_DNA"/>
</dbReference>
<dbReference type="GO" id="GO:0003700">
    <property type="term" value="F:DNA-binding transcription factor activity"/>
    <property type="evidence" value="ECO:0007669"/>
    <property type="project" value="InterPro"/>
</dbReference>
<dbReference type="AlphaFoldDB" id="A0A5N6MNK0"/>
<dbReference type="PROSITE" id="PS51745">
    <property type="entry name" value="PB1"/>
    <property type="match status" value="2"/>
</dbReference>
<comment type="caution">
    <text evidence="2">The sequence shown here is derived from an EMBL/GenBank/DDBJ whole genome shotgun (WGS) entry which is preliminary data.</text>
</comment>
<gene>
    <name evidence="2" type="ORF">E3N88_30922</name>
</gene>
<evidence type="ECO:0000313" key="3">
    <source>
        <dbReference type="Proteomes" id="UP000326396"/>
    </source>
</evidence>
<dbReference type="PANTHER" id="PTHR32002:SF35">
    <property type="entry name" value="PROTEIN NLP6"/>
    <property type="match status" value="1"/>
</dbReference>
<dbReference type="InterPro" id="IPR053793">
    <property type="entry name" value="PB1-like"/>
</dbReference>
<dbReference type="SMART" id="SM00666">
    <property type="entry name" value="PB1"/>
    <property type="match status" value="2"/>
</dbReference>
<evidence type="ECO:0000313" key="2">
    <source>
        <dbReference type="EMBL" id="KAD3641698.1"/>
    </source>
</evidence>
<proteinExistence type="predicted"/>
<feature type="domain" description="PB1" evidence="1">
    <location>
        <begin position="303"/>
        <end position="383"/>
    </location>
</feature>
<keyword evidence="3" id="KW-1185">Reference proteome</keyword>